<dbReference type="Pfam" id="PF03466">
    <property type="entry name" value="LysR_substrate"/>
    <property type="match status" value="1"/>
</dbReference>
<dbReference type="AlphaFoldDB" id="A0A2A2ESS0"/>
<organism evidence="6 7">
    <name type="scientific">Halomonas salipaludis</name>
    <dbReference type="NCBI Taxonomy" id="2032625"/>
    <lineage>
        <taxon>Bacteria</taxon>
        <taxon>Pseudomonadati</taxon>
        <taxon>Pseudomonadota</taxon>
        <taxon>Gammaproteobacteria</taxon>
        <taxon>Oceanospirillales</taxon>
        <taxon>Halomonadaceae</taxon>
        <taxon>Halomonas</taxon>
    </lineage>
</organism>
<dbReference type="GO" id="GO:0043565">
    <property type="term" value="F:sequence-specific DNA binding"/>
    <property type="evidence" value="ECO:0007669"/>
    <property type="project" value="TreeGrafter"/>
</dbReference>
<sequence>MDRFHLMAVFLAVAEEESFAGAARRLGLSPPAVTRAIAELEERLGVRLLTRTTRVVRVTEAGASYLDDCRRILQDVKEADESAAGLAAMPRGQLNVTAPVLFGRLFVLPTLLDYLEEYPEVNANAVFLDRVVNLVDEGFDVAVRIGELPDSSLRAVRVGQVRRVVCGAPGYFERHGWPQHPDDLGQHRIVMASDIALQPEWTFFPKAGEKGVSYRVKPRLVINVNDGAAQAAAAGWGVTRLLSYQIAPQLERGELVTVLEEFESLPLPVHIVHREGRRPAAKVRTFIDLLAGRLREEAVLR</sequence>
<keyword evidence="2" id="KW-0805">Transcription regulation</keyword>
<dbReference type="PANTHER" id="PTHR30537:SF5">
    <property type="entry name" value="HTH-TYPE TRANSCRIPTIONAL ACTIVATOR TTDR-RELATED"/>
    <property type="match status" value="1"/>
</dbReference>
<accession>A0A2A2ESS0</accession>
<dbReference type="Gene3D" id="3.40.190.290">
    <property type="match status" value="1"/>
</dbReference>
<evidence type="ECO:0000256" key="2">
    <source>
        <dbReference type="ARBA" id="ARBA00023015"/>
    </source>
</evidence>
<evidence type="ECO:0000259" key="5">
    <source>
        <dbReference type="PROSITE" id="PS50931"/>
    </source>
</evidence>
<feature type="domain" description="HTH lysR-type" evidence="5">
    <location>
        <begin position="1"/>
        <end position="59"/>
    </location>
</feature>
<dbReference type="InterPro" id="IPR058163">
    <property type="entry name" value="LysR-type_TF_proteobact-type"/>
</dbReference>
<evidence type="ECO:0000256" key="3">
    <source>
        <dbReference type="ARBA" id="ARBA00023125"/>
    </source>
</evidence>
<dbReference type="GO" id="GO:0006351">
    <property type="term" value="P:DNA-templated transcription"/>
    <property type="evidence" value="ECO:0007669"/>
    <property type="project" value="TreeGrafter"/>
</dbReference>
<dbReference type="Proteomes" id="UP000217771">
    <property type="component" value="Unassembled WGS sequence"/>
</dbReference>
<dbReference type="FunFam" id="1.10.10.10:FF:000001">
    <property type="entry name" value="LysR family transcriptional regulator"/>
    <property type="match status" value="1"/>
</dbReference>
<dbReference type="CDD" id="cd08471">
    <property type="entry name" value="PBP2_CrgA_like_2"/>
    <property type="match status" value="1"/>
</dbReference>
<dbReference type="Gene3D" id="1.10.10.10">
    <property type="entry name" value="Winged helix-like DNA-binding domain superfamily/Winged helix DNA-binding domain"/>
    <property type="match status" value="1"/>
</dbReference>
<dbReference type="PROSITE" id="PS50931">
    <property type="entry name" value="HTH_LYSR"/>
    <property type="match status" value="1"/>
</dbReference>
<keyword evidence="3" id="KW-0238">DNA-binding</keyword>
<dbReference type="PANTHER" id="PTHR30537">
    <property type="entry name" value="HTH-TYPE TRANSCRIPTIONAL REGULATOR"/>
    <property type="match status" value="1"/>
</dbReference>
<evidence type="ECO:0000256" key="4">
    <source>
        <dbReference type="ARBA" id="ARBA00023163"/>
    </source>
</evidence>
<gene>
    <name evidence="6" type="ORF">CK498_16470</name>
</gene>
<dbReference type="InterPro" id="IPR005119">
    <property type="entry name" value="LysR_subst-bd"/>
</dbReference>
<dbReference type="SUPFAM" id="SSF46785">
    <property type="entry name" value="Winged helix' DNA-binding domain"/>
    <property type="match status" value="1"/>
</dbReference>
<dbReference type="InterPro" id="IPR000847">
    <property type="entry name" value="LysR_HTH_N"/>
</dbReference>
<evidence type="ECO:0000313" key="7">
    <source>
        <dbReference type="Proteomes" id="UP000217771"/>
    </source>
</evidence>
<evidence type="ECO:0000313" key="6">
    <source>
        <dbReference type="EMBL" id="PAU75524.1"/>
    </source>
</evidence>
<dbReference type="SUPFAM" id="SSF53850">
    <property type="entry name" value="Periplasmic binding protein-like II"/>
    <property type="match status" value="1"/>
</dbReference>
<dbReference type="PRINTS" id="PR00039">
    <property type="entry name" value="HTHLYSR"/>
</dbReference>
<dbReference type="OrthoDB" id="9815676at2"/>
<dbReference type="RefSeq" id="WP_095621950.1">
    <property type="nucleotide sequence ID" value="NZ_NSKB01000006.1"/>
</dbReference>
<dbReference type="GO" id="GO:0003700">
    <property type="term" value="F:DNA-binding transcription factor activity"/>
    <property type="evidence" value="ECO:0007669"/>
    <property type="project" value="InterPro"/>
</dbReference>
<dbReference type="InterPro" id="IPR036388">
    <property type="entry name" value="WH-like_DNA-bd_sf"/>
</dbReference>
<dbReference type="Pfam" id="PF00126">
    <property type="entry name" value="HTH_1"/>
    <property type="match status" value="1"/>
</dbReference>
<evidence type="ECO:0000256" key="1">
    <source>
        <dbReference type="ARBA" id="ARBA00009437"/>
    </source>
</evidence>
<comment type="caution">
    <text evidence="6">The sequence shown here is derived from an EMBL/GenBank/DDBJ whole genome shotgun (WGS) entry which is preliminary data.</text>
</comment>
<keyword evidence="7" id="KW-1185">Reference proteome</keyword>
<reference evidence="6 7" key="1">
    <citation type="submission" date="2017-08" db="EMBL/GenBank/DDBJ databases">
        <title>Halomonas alkalisoli sp. nov., isolated from saline alkaline soil.</title>
        <authorList>
            <person name="Wang D."/>
            <person name="Zhang G."/>
        </authorList>
    </citation>
    <scope>NUCLEOTIDE SEQUENCE [LARGE SCALE GENOMIC DNA]</scope>
    <source>
        <strain evidence="6 7">WRN001</strain>
    </source>
</reference>
<protein>
    <submittedName>
        <fullName evidence="6">LysR family transcriptional regulator</fullName>
    </submittedName>
</protein>
<name>A0A2A2ESS0_9GAMM</name>
<keyword evidence="4" id="KW-0804">Transcription</keyword>
<comment type="similarity">
    <text evidence="1">Belongs to the LysR transcriptional regulatory family.</text>
</comment>
<dbReference type="InterPro" id="IPR036390">
    <property type="entry name" value="WH_DNA-bd_sf"/>
</dbReference>
<dbReference type="EMBL" id="NSKB01000006">
    <property type="protein sequence ID" value="PAU75524.1"/>
    <property type="molecule type" value="Genomic_DNA"/>
</dbReference>
<proteinExistence type="inferred from homology"/>